<evidence type="ECO:0000313" key="2">
    <source>
        <dbReference type="EMBL" id="AMO97699.1"/>
    </source>
</evidence>
<gene>
    <name evidence="2" type="ORF">CFter6_5129</name>
</gene>
<dbReference type="Pfam" id="PF07301">
    <property type="entry name" value="DUF1453"/>
    <property type="match status" value="1"/>
</dbReference>
<feature type="transmembrane region" description="Helical" evidence="1">
    <location>
        <begin position="66"/>
        <end position="84"/>
    </location>
</feature>
<feature type="transmembrane region" description="Helical" evidence="1">
    <location>
        <begin position="6"/>
        <end position="24"/>
    </location>
</feature>
<proteinExistence type="predicted"/>
<keyword evidence="1" id="KW-0812">Transmembrane</keyword>
<evidence type="ECO:0000313" key="3">
    <source>
        <dbReference type="Proteomes" id="UP000072421"/>
    </source>
</evidence>
<sequence>MAIPAHPSLFVSLGIAALVVWRLYSRIRRMVGRQKLSNVRPWITICLFTWLMGMLSFASLAHADHLAAIAGGIALGIGLGIYGHRLTRFEQTPEGLFYTPSAHLGIALSLLFVGRIVYRLAQFYLAPGPQVWTPSQFSSSPLTLLIFGILAAYYVTYAIGLLRWRHGLRPGNAAPAAGPENT</sequence>
<keyword evidence="1" id="KW-0472">Membrane</keyword>
<dbReference type="EMBL" id="CP013232">
    <property type="protein sequence ID" value="AMO97699.1"/>
    <property type="molecule type" value="Genomic_DNA"/>
</dbReference>
<feature type="transmembrane region" description="Helical" evidence="1">
    <location>
        <begin position="141"/>
        <end position="162"/>
    </location>
</feature>
<accession>A0A127PIR2</accession>
<protein>
    <submittedName>
        <fullName evidence="2">Putative membrane protein</fullName>
    </submittedName>
</protein>
<dbReference type="Proteomes" id="UP000072421">
    <property type="component" value="Chromosome"/>
</dbReference>
<feature type="transmembrane region" description="Helical" evidence="1">
    <location>
        <begin position="39"/>
        <end position="60"/>
    </location>
</feature>
<dbReference type="OrthoDB" id="8703297at2"/>
<keyword evidence="1" id="KW-1133">Transmembrane helix</keyword>
<organism evidence="2">
    <name type="scientific">Collimonas fungivorans</name>
    <dbReference type="NCBI Taxonomy" id="158899"/>
    <lineage>
        <taxon>Bacteria</taxon>
        <taxon>Pseudomonadati</taxon>
        <taxon>Pseudomonadota</taxon>
        <taxon>Betaproteobacteria</taxon>
        <taxon>Burkholderiales</taxon>
        <taxon>Oxalobacteraceae</taxon>
        <taxon>Collimonas</taxon>
    </lineage>
</organism>
<dbReference type="RefSeq" id="WP_061541949.1">
    <property type="nucleotide sequence ID" value="NZ_CP013232.1"/>
</dbReference>
<evidence type="ECO:0000256" key="1">
    <source>
        <dbReference type="SAM" id="Phobius"/>
    </source>
</evidence>
<name>A0A127PIR2_9BURK</name>
<dbReference type="PATRIC" id="fig|158899.10.peg.5053"/>
<dbReference type="InterPro" id="IPR058247">
    <property type="entry name" value="DUF1453"/>
</dbReference>
<dbReference type="AlphaFoldDB" id="A0A127PIR2"/>
<reference evidence="2 3" key="1">
    <citation type="submission" date="2015-11" db="EMBL/GenBank/DDBJ databases">
        <title>Exploring the genomic traits of fungus-feeding bacterial genus Collimonas.</title>
        <authorList>
            <person name="Song C."/>
            <person name="Schmidt R."/>
            <person name="de Jager V."/>
            <person name="Krzyzanowska D."/>
            <person name="Jongedijk E."/>
            <person name="Cankar K."/>
            <person name="Beekwilder J."/>
            <person name="van Veen A."/>
            <person name="de Boer W."/>
            <person name="van Veen J.A."/>
            <person name="Garbeva P."/>
        </authorList>
    </citation>
    <scope>NUCLEOTIDE SEQUENCE [LARGE SCALE GENOMIC DNA]</scope>
    <source>
        <strain evidence="2 3">Ter6</strain>
    </source>
</reference>
<feature type="transmembrane region" description="Helical" evidence="1">
    <location>
        <begin position="96"/>
        <end position="121"/>
    </location>
</feature>